<keyword evidence="2" id="KW-1185">Reference proteome</keyword>
<reference evidence="2" key="1">
    <citation type="submission" date="2015-02" db="EMBL/GenBank/DDBJ databases">
        <authorList>
            <person name="Ju K.-S."/>
            <person name="Doroghazi J.R."/>
            <person name="Metcalf W."/>
        </authorList>
    </citation>
    <scope>NUCLEOTIDE SEQUENCE [LARGE SCALE GENOMIC DNA]</scope>
    <source>
        <strain evidence="2">NRRL B-16380</strain>
    </source>
</reference>
<dbReference type="PATRIC" id="fig|284040.3.peg.4839"/>
<gene>
    <name evidence="1" type="ORF">UK15_07760</name>
</gene>
<dbReference type="EMBL" id="JYJH01000004">
    <property type="protein sequence ID" value="KJK40238.1"/>
    <property type="molecule type" value="Genomic_DNA"/>
</dbReference>
<protein>
    <submittedName>
        <fullName evidence="1">Uncharacterized protein</fullName>
    </submittedName>
</protein>
<name>A0A0M2GX63_9ACTN</name>
<proteinExistence type="predicted"/>
<organism evidence="1 2">
    <name type="scientific">Streptomyces variegatus</name>
    <dbReference type="NCBI Taxonomy" id="284040"/>
    <lineage>
        <taxon>Bacteria</taxon>
        <taxon>Bacillati</taxon>
        <taxon>Actinomycetota</taxon>
        <taxon>Actinomycetes</taxon>
        <taxon>Kitasatosporales</taxon>
        <taxon>Streptomycetaceae</taxon>
        <taxon>Streptomyces</taxon>
    </lineage>
</organism>
<comment type="caution">
    <text evidence="1">The sequence shown here is derived from an EMBL/GenBank/DDBJ whole genome shotgun (WGS) entry which is preliminary data.</text>
</comment>
<dbReference type="AlphaFoldDB" id="A0A0M2GX63"/>
<accession>A0A0M2GX63</accession>
<evidence type="ECO:0000313" key="1">
    <source>
        <dbReference type="EMBL" id="KJK40238.1"/>
    </source>
</evidence>
<dbReference type="Proteomes" id="UP000034786">
    <property type="component" value="Unassembled WGS sequence"/>
</dbReference>
<evidence type="ECO:0000313" key="2">
    <source>
        <dbReference type="Proteomes" id="UP000034786"/>
    </source>
</evidence>
<sequence length="92" mass="9540">MTTYQGPATAIAGGTEYPVTADLAIATDGFLKEWSGTIIAEDEGAAWAIFNEDDTTALRIGEERSGVFIAGTFNADSAELRIQGSGPAPFGP</sequence>
<dbReference type="RefSeq" id="WP_031137621.1">
    <property type="nucleotide sequence ID" value="NZ_JYJH01000004.1"/>
</dbReference>